<dbReference type="InterPro" id="IPR036894">
    <property type="entry name" value="YbaB-like_sf"/>
</dbReference>
<reference evidence="3" key="1">
    <citation type="submission" date="2018-05" db="EMBL/GenBank/DDBJ databases">
        <authorList>
            <person name="Lanie J.A."/>
            <person name="Ng W.-L."/>
            <person name="Kazmierczak K.M."/>
            <person name="Andrzejewski T.M."/>
            <person name="Davidsen T.M."/>
            <person name="Wayne K.J."/>
            <person name="Tettelin H."/>
            <person name="Glass J.I."/>
            <person name="Rusch D."/>
            <person name="Podicherti R."/>
            <person name="Tsui H.-C.T."/>
            <person name="Winkler M.E."/>
        </authorList>
    </citation>
    <scope>NUCLEOTIDE SEQUENCE</scope>
</reference>
<protein>
    <recommendedName>
        <fullName evidence="4">Nucleoid-associated protein</fullName>
    </recommendedName>
</protein>
<dbReference type="HAMAP" id="MF_00274">
    <property type="entry name" value="DNA_YbaB_EbfC"/>
    <property type="match status" value="1"/>
</dbReference>
<keyword evidence="1" id="KW-0238">DNA-binding</keyword>
<dbReference type="Gene3D" id="3.30.1310.10">
    <property type="entry name" value="Nucleoid-associated protein YbaB-like domain"/>
    <property type="match status" value="1"/>
</dbReference>
<gene>
    <name evidence="3" type="ORF">METZ01_LOCUS40712</name>
</gene>
<dbReference type="PANTHER" id="PTHR33449:SF1">
    <property type="entry name" value="NUCLEOID-ASSOCIATED PROTEIN YBAB"/>
    <property type="match status" value="1"/>
</dbReference>
<accession>A0A381RA89</accession>
<evidence type="ECO:0000256" key="2">
    <source>
        <dbReference type="SAM" id="Coils"/>
    </source>
</evidence>
<dbReference type="GO" id="GO:0003677">
    <property type="term" value="F:DNA binding"/>
    <property type="evidence" value="ECO:0007669"/>
    <property type="project" value="UniProtKB-KW"/>
</dbReference>
<evidence type="ECO:0000313" key="3">
    <source>
        <dbReference type="EMBL" id="SUZ87858.1"/>
    </source>
</evidence>
<dbReference type="NCBIfam" id="TIGR00103">
    <property type="entry name" value="DNA_YbaB_EbfC"/>
    <property type="match status" value="1"/>
</dbReference>
<keyword evidence="2" id="KW-0175">Coiled coil</keyword>
<sequence>MFNKGNMAKMLKQAQEVQKQIENVQNELDDLNIEGESGGGMVKATVNGKMELLDLSLQGDILGEEKDIIEDLIISAVNNAMTKAQEESQNRMNSVAGGMLGGMKIPGT</sequence>
<evidence type="ECO:0000256" key="1">
    <source>
        <dbReference type="ARBA" id="ARBA00023125"/>
    </source>
</evidence>
<dbReference type="EMBL" id="UINC01001743">
    <property type="protein sequence ID" value="SUZ87858.1"/>
    <property type="molecule type" value="Genomic_DNA"/>
</dbReference>
<dbReference type="Pfam" id="PF02575">
    <property type="entry name" value="YbaB_DNA_bd"/>
    <property type="match status" value="1"/>
</dbReference>
<feature type="coiled-coil region" evidence="2">
    <location>
        <begin position="7"/>
        <end position="34"/>
    </location>
</feature>
<dbReference type="GO" id="GO:0005829">
    <property type="term" value="C:cytosol"/>
    <property type="evidence" value="ECO:0007669"/>
    <property type="project" value="TreeGrafter"/>
</dbReference>
<dbReference type="PIRSF" id="PIRSF004555">
    <property type="entry name" value="UCP004555"/>
    <property type="match status" value="1"/>
</dbReference>
<evidence type="ECO:0008006" key="4">
    <source>
        <dbReference type="Google" id="ProtNLM"/>
    </source>
</evidence>
<proteinExistence type="inferred from homology"/>
<dbReference type="PANTHER" id="PTHR33449">
    <property type="entry name" value="NUCLEOID-ASSOCIATED PROTEIN YBAB"/>
    <property type="match status" value="1"/>
</dbReference>
<dbReference type="AlphaFoldDB" id="A0A381RA89"/>
<dbReference type="InterPro" id="IPR004401">
    <property type="entry name" value="YbaB/EbfC"/>
</dbReference>
<name>A0A381RA89_9ZZZZ</name>
<dbReference type="SUPFAM" id="SSF82607">
    <property type="entry name" value="YbaB-like"/>
    <property type="match status" value="1"/>
</dbReference>
<organism evidence="3">
    <name type="scientific">marine metagenome</name>
    <dbReference type="NCBI Taxonomy" id="408172"/>
    <lineage>
        <taxon>unclassified sequences</taxon>
        <taxon>metagenomes</taxon>
        <taxon>ecological metagenomes</taxon>
    </lineage>
</organism>